<organism evidence="8 9">
    <name type="scientific">Dactylonectria macrodidyma</name>
    <dbReference type="NCBI Taxonomy" id="307937"/>
    <lineage>
        <taxon>Eukaryota</taxon>
        <taxon>Fungi</taxon>
        <taxon>Dikarya</taxon>
        <taxon>Ascomycota</taxon>
        <taxon>Pezizomycotina</taxon>
        <taxon>Sordariomycetes</taxon>
        <taxon>Hypocreomycetidae</taxon>
        <taxon>Hypocreales</taxon>
        <taxon>Nectriaceae</taxon>
        <taxon>Dactylonectria</taxon>
    </lineage>
</organism>
<feature type="binding site" evidence="6">
    <location>
        <position position="20"/>
    </location>
    <ligand>
        <name>Ca(2+)</name>
        <dbReference type="ChEBI" id="CHEBI:29108"/>
        <label>1</label>
        <note>catalytic</note>
    </ligand>
</feature>
<feature type="binding site" evidence="6">
    <location>
        <position position="215"/>
    </location>
    <ligand>
        <name>Ca(2+)</name>
        <dbReference type="ChEBI" id="CHEBI:29108"/>
        <label>1</label>
        <note>catalytic</note>
    </ligand>
</feature>
<dbReference type="GO" id="GO:0004064">
    <property type="term" value="F:arylesterase activity"/>
    <property type="evidence" value="ECO:0007669"/>
    <property type="project" value="InterPro"/>
</dbReference>
<evidence type="ECO:0000313" key="8">
    <source>
        <dbReference type="EMBL" id="KAH7116349.1"/>
    </source>
</evidence>
<dbReference type="PANTHER" id="PTHR11799">
    <property type="entry name" value="PARAOXONASE"/>
    <property type="match status" value="1"/>
</dbReference>
<dbReference type="AlphaFoldDB" id="A0A9P9DBY1"/>
<keyword evidence="2" id="KW-0378">Hydrolase</keyword>
<evidence type="ECO:0000256" key="1">
    <source>
        <dbReference type="ARBA" id="ARBA00008595"/>
    </source>
</evidence>
<dbReference type="OrthoDB" id="5307922at2759"/>
<dbReference type="InterPro" id="IPR011042">
    <property type="entry name" value="6-blade_b-propeller_TolB-like"/>
</dbReference>
<name>A0A9P9DBY1_9HYPO</name>
<evidence type="ECO:0000256" key="7">
    <source>
        <dbReference type="PIRSR" id="PIRSR602640-4"/>
    </source>
</evidence>
<comment type="similarity">
    <text evidence="1">Belongs to the paraoxonase family.</text>
</comment>
<evidence type="ECO:0000256" key="4">
    <source>
        <dbReference type="ARBA" id="ARBA00023180"/>
    </source>
</evidence>
<comment type="caution">
    <text evidence="8">The sequence shown here is derived from an EMBL/GenBank/DDBJ whole genome shotgun (WGS) entry which is preliminary data.</text>
</comment>
<feature type="glycosylation site" description="N-linked (GlcNAc...) asparagine" evidence="7">
    <location>
        <position position="216"/>
    </location>
</feature>
<dbReference type="InterPro" id="IPR001806">
    <property type="entry name" value="Small_GTPase"/>
</dbReference>
<reference evidence="8" key="1">
    <citation type="journal article" date="2021" name="Nat. Commun.">
        <title>Genetic determinants of endophytism in the Arabidopsis root mycobiome.</title>
        <authorList>
            <person name="Mesny F."/>
            <person name="Miyauchi S."/>
            <person name="Thiergart T."/>
            <person name="Pickel B."/>
            <person name="Atanasova L."/>
            <person name="Karlsson M."/>
            <person name="Huettel B."/>
            <person name="Barry K.W."/>
            <person name="Haridas S."/>
            <person name="Chen C."/>
            <person name="Bauer D."/>
            <person name="Andreopoulos W."/>
            <person name="Pangilinan J."/>
            <person name="LaButti K."/>
            <person name="Riley R."/>
            <person name="Lipzen A."/>
            <person name="Clum A."/>
            <person name="Drula E."/>
            <person name="Henrissat B."/>
            <person name="Kohler A."/>
            <person name="Grigoriev I.V."/>
            <person name="Martin F.M."/>
            <person name="Hacquard S."/>
        </authorList>
    </citation>
    <scope>NUCLEOTIDE SEQUENCE</scope>
    <source>
        <strain evidence="8">MPI-CAGE-AT-0147</strain>
    </source>
</reference>
<comment type="cofactor">
    <cofactor evidence="6">
        <name>Ca(2+)</name>
        <dbReference type="ChEBI" id="CHEBI:29108"/>
    </cofactor>
    <text evidence="6">Binds 2 calcium ions per subunit.</text>
</comment>
<accession>A0A9P9DBY1</accession>
<dbReference type="GO" id="GO:0003924">
    <property type="term" value="F:GTPase activity"/>
    <property type="evidence" value="ECO:0007669"/>
    <property type="project" value="InterPro"/>
</dbReference>
<dbReference type="Pfam" id="PF01731">
    <property type="entry name" value="Arylesterase"/>
    <property type="match status" value="1"/>
</dbReference>
<feature type="active site" description="Proton acceptor" evidence="5">
    <location>
        <position position="18"/>
    </location>
</feature>
<feature type="binding site" evidence="6">
    <location>
        <position position="99"/>
    </location>
    <ligand>
        <name>Ca(2+)</name>
        <dbReference type="ChEBI" id="CHEBI:29108"/>
        <label>1</label>
        <note>catalytic</note>
    </ligand>
</feature>
<keyword evidence="3" id="KW-1015">Disulfide bond</keyword>
<dbReference type="SUPFAM" id="SSF52540">
    <property type="entry name" value="P-loop containing nucleoside triphosphate hydrolases"/>
    <property type="match status" value="1"/>
</dbReference>
<dbReference type="PANTHER" id="PTHR11799:SF12">
    <property type="entry name" value="PARAOXONASE-RELATED"/>
    <property type="match status" value="1"/>
</dbReference>
<feature type="binding site" evidence="6">
    <location>
        <position position="168"/>
    </location>
    <ligand>
        <name>Ca(2+)</name>
        <dbReference type="ChEBI" id="CHEBI:29108"/>
        <label>1</label>
        <note>catalytic</note>
    </ligand>
</feature>
<feature type="binding site" evidence="6">
    <location>
        <position position="98"/>
    </location>
    <ligand>
        <name>Ca(2+)</name>
        <dbReference type="ChEBI" id="CHEBI:29108"/>
        <label>1</label>
        <note>catalytic</note>
    </ligand>
</feature>
<dbReference type="InterPro" id="IPR002640">
    <property type="entry name" value="Arylesterase"/>
</dbReference>
<dbReference type="GO" id="GO:0005525">
    <property type="term" value="F:GTP binding"/>
    <property type="evidence" value="ECO:0007669"/>
    <property type="project" value="InterPro"/>
</dbReference>
<evidence type="ECO:0000313" key="9">
    <source>
        <dbReference type="Proteomes" id="UP000738349"/>
    </source>
</evidence>
<comment type="PTM">
    <text evidence="7">Glycosylated.</text>
</comment>
<dbReference type="Gene3D" id="3.40.50.300">
    <property type="entry name" value="P-loop containing nucleotide triphosphate hydrolases"/>
    <property type="match status" value="1"/>
</dbReference>
<evidence type="ECO:0000256" key="6">
    <source>
        <dbReference type="PIRSR" id="PIRSR602640-2"/>
    </source>
</evidence>
<dbReference type="Gene3D" id="2.120.10.30">
    <property type="entry name" value="TolB, C-terminal domain"/>
    <property type="match status" value="1"/>
</dbReference>
<dbReference type="InterPro" id="IPR027417">
    <property type="entry name" value="P-loop_NTPase"/>
</dbReference>
<keyword evidence="6" id="KW-0106">Calcium</keyword>
<dbReference type="Proteomes" id="UP000738349">
    <property type="component" value="Unassembled WGS sequence"/>
</dbReference>
<gene>
    <name evidence="8" type="ORF">EDB81DRAFT_767377</name>
</gene>
<evidence type="ECO:0000256" key="3">
    <source>
        <dbReference type="ARBA" id="ARBA00023157"/>
    </source>
</evidence>
<keyword evidence="6" id="KW-0479">Metal-binding</keyword>
<feature type="binding site" evidence="6">
    <location>
        <position position="216"/>
    </location>
    <ligand>
        <name>Ca(2+)</name>
        <dbReference type="ChEBI" id="CHEBI:29108"/>
        <label>1</label>
        <note>catalytic</note>
    </ligand>
</feature>
<proteinExistence type="inferred from homology"/>
<keyword evidence="9" id="KW-1185">Reference proteome</keyword>
<keyword evidence="4 7" id="KW-0325">Glycoprotein</keyword>
<dbReference type="Pfam" id="PF00071">
    <property type="entry name" value="Ras"/>
    <property type="match status" value="1"/>
</dbReference>
<dbReference type="InterPro" id="IPR051288">
    <property type="entry name" value="Serum_paraoxonase/arylesterase"/>
</dbReference>
<evidence type="ECO:0000256" key="2">
    <source>
        <dbReference type="ARBA" id="ARBA00022801"/>
    </source>
</evidence>
<protein>
    <submittedName>
        <fullName evidence="8">Serum paraoxonase/arylesterase family protein</fullName>
    </submittedName>
</protein>
<evidence type="ECO:0000256" key="5">
    <source>
        <dbReference type="PIRSR" id="PIRSR602640-1"/>
    </source>
</evidence>
<dbReference type="EMBL" id="JAGMUV010000029">
    <property type="protein sequence ID" value="KAH7116349.1"/>
    <property type="molecule type" value="Genomic_DNA"/>
</dbReference>
<dbReference type="GO" id="GO:0046872">
    <property type="term" value="F:metal ion binding"/>
    <property type="evidence" value="ECO:0007669"/>
    <property type="project" value="UniProtKB-KW"/>
</dbReference>
<sequence length="395" mass="43865">MKSHRLTLDGFSGPFITHGIDVITAPNSGHRDAVYIFAVNHVPNKQFFEMQKKPTGYRKTDSNYHNSDPRVEIFYHVLGSSSAQHIRSIKHPLVKTPNDIVADGPTSYFVTNDHYYSHGFMRLVEDVYFGAKWSNIIRVQFSEAPPTQTDSGAGINATIALSGLHNNNGLGHGNSAGEVLIVSAASGVLYITRLPQGLEKEIEVLDAIQFDSIIDNPTYFSDPFANASYDASGYVVAGLTRAVDLPKTSRDPLAKEGVMIWYARKKSQDDIINGHTTEFWDKHLIFEDDGHRIRSASAAVLVAIDPMVEEGERKAWLFVSGFLSENMIAVKHCPGIRSTSPLYEVVLSNKIDIEESKQISNKRAMTFCQSKGDIPYFEMSTKEAINIDQAFKVMA</sequence>